<dbReference type="EMBL" id="JAVDTR010000022">
    <property type="protein sequence ID" value="MDR6727066.1"/>
    <property type="molecule type" value="Genomic_DNA"/>
</dbReference>
<sequence>MKKYSFDESIHRLDTGSEKWDALEEIFGVMEALPMWVADMDFAAPPSVIQALQSRVEHGVFGYTVRTDSYHEAVIGWMESRHNWSIEKEWIVFTPGIVPALSIAVQRFTAPGDAVVIQTPVYAPFYEVVRGQGRELMTNPLKGTNGHYTMDLEHLESCFQTGRVKMLILCSPHNPLGTVWSRHELEELAALCVRYDVLIVSDEIHADLVHQPGAHTPLSMISDAIAQQSIICTAPSKTFNIPGLCTSNIIIPNAKLRESFMQGVKIMGLSSISTLGATAAEAAYRGGADWLDECLAYVRGNMEYVQQYAAEHIPQLGIYLPDATYLLWLDFSKLNMTQEELSSALLNEAKIALNDGIIFGTEGTGFMRMNVACPRARVEEAMRRLTAWVNSLSQVLL</sequence>
<evidence type="ECO:0000256" key="5">
    <source>
        <dbReference type="ARBA" id="ARBA00037974"/>
    </source>
</evidence>
<comment type="similarity">
    <text evidence="5">Belongs to the class-II pyridoxal-phosphate-dependent aminotransferase family. MalY/PatB cystathionine beta-lyase subfamily.</text>
</comment>
<evidence type="ECO:0000259" key="6">
    <source>
        <dbReference type="Pfam" id="PF00155"/>
    </source>
</evidence>
<dbReference type="EC" id="4.4.1.13" evidence="2"/>
<keyword evidence="3" id="KW-0663">Pyridoxal phosphate</keyword>
<dbReference type="GO" id="GO:0047804">
    <property type="term" value="F:cysteine-S-conjugate beta-lyase activity"/>
    <property type="evidence" value="ECO:0007669"/>
    <property type="project" value="UniProtKB-EC"/>
</dbReference>
<evidence type="ECO:0000313" key="8">
    <source>
        <dbReference type="Proteomes" id="UP001254832"/>
    </source>
</evidence>
<gene>
    <name evidence="7" type="ORF">J2W91_005591</name>
</gene>
<protein>
    <recommendedName>
        <fullName evidence="2">cysteine-S-conjugate beta-lyase</fullName>
        <ecNumber evidence="2">4.4.1.13</ecNumber>
    </recommendedName>
</protein>
<dbReference type="Pfam" id="PF00155">
    <property type="entry name" value="Aminotran_1_2"/>
    <property type="match status" value="1"/>
</dbReference>
<dbReference type="PANTHER" id="PTHR43525">
    <property type="entry name" value="PROTEIN MALY"/>
    <property type="match status" value="1"/>
</dbReference>
<dbReference type="InterPro" id="IPR015424">
    <property type="entry name" value="PyrdxlP-dep_Trfase"/>
</dbReference>
<dbReference type="Proteomes" id="UP001254832">
    <property type="component" value="Unassembled WGS sequence"/>
</dbReference>
<accession>A0AAP5HAQ4</accession>
<evidence type="ECO:0000256" key="4">
    <source>
        <dbReference type="ARBA" id="ARBA00023239"/>
    </source>
</evidence>
<evidence type="ECO:0000313" key="7">
    <source>
        <dbReference type="EMBL" id="MDR6727066.1"/>
    </source>
</evidence>
<dbReference type="AlphaFoldDB" id="A0AAP5HAQ4"/>
<reference evidence="7" key="1">
    <citation type="submission" date="2023-07" db="EMBL/GenBank/DDBJ databases">
        <title>Sorghum-associated microbial communities from plants grown in Nebraska, USA.</title>
        <authorList>
            <person name="Schachtman D."/>
        </authorList>
    </citation>
    <scope>NUCLEOTIDE SEQUENCE</scope>
    <source>
        <strain evidence="7">BE80</strain>
    </source>
</reference>
<organism evidence="7 8">
    <name type="scientific">Paenibacillus amylolyticus</name>
    <dbReference type="NCBI Taxonomy" id="1451"/>
    <lineage>
        <taxon>Bacteria</taxon>
        <taxon>Bacillati</taxon>
        <taxon>Bacillota</taxon>
        <taxon>Bacilli</taxon>
        <taxon>Bacillales</taxon>
        <taxon>Paenibacillaceae</taxon>
        <taxon>Paenibacillus</taxon>
    </lineage>
</organism>
<dbReference type="GO" id="GO:0030170">
    <property type="term" value="F:pyridoxal phosphate binding"/>
    <property type="evidence" value="ECO:0007669"/>
    <property type="project" value="InterPro"/>
</dbReference>
<feature type="domain" description="Aminotransferase class I/classII large" evidence="6">
    <location>
        <begin position="39"/>
        <end position="385"/>
    </location>
</feature>
<dbReference type="SUPFAM" id="SSF53383">
    <property type="entry name" value="PLP-dependent transferases"/>
    <property type="match status" value="1"/>
</dbReference>
<evidence type="ECO:0000256" key="1">
    <source>
        <dbReference type="ARBA" id="ARBA00001933"/>
    </source>
</evidence>
<evidence type="ECO:0000256" key="3">
    <source>
        <dbReference type="ARBA" id="ARBA00022898"/>
    </source>
</evidence>
<dbReference type="Gene3D" id="3.90.1150.10">
    <property type="entry name" value="Aspartate Aminotransferase, domain 1"/>
    <property type="match status" value="1"/>
</dbReference>
<dbReference type="InterPro" id="IPR004839">
    <property type="entry name" value="Aminotransferase_I/II_large"/>
</dbReference>
<dbReference type="Gene3D" id="3.40.640.10">
    <property type="entry name" value="Type I PLP-dependent aspartate aminotransferase-like (Major domain)"/>
    <property type="match status" value="1"/>
</dbReference>
<comment type="cofactor">
    <cofactor evidence="1">
        <name>pyridoxal 5'-phosphate</name>
        <dbReference type="ChEBI" id="CHEBI:597326"/>
    </cofactor>
</comment>
<keyword evidence="4 7" id="KW-0456">Lyase</keyword>
<proteinExistence type="inferred from homology"/>
<comment type="caution">
    <text evidence="7">The sequence shown here is derived from an EMBL/GenBank/DDBJ whole genome shotgun (WGS) entry which is preliminary data.</text>
</comment>
<dbReference type="NCBIfam" id="TIGR04350">
    <property type="entry name" value="C_S_lyase_PatB"/>
    <property type="match status" value="1"/>
</dbReference>
<dbReference type="InterPro" id="IPR027619">
    <property type="entry name" value="C-S_lyase_PatB-like"/>
</dbReference>
<dbReference type="InterPro" id="IPR051798">
    <property type="entry name" value="Class-II_PLP-Dep_Aminotrans"/>
</dbReference>
<dbReference type="InterPro" id="IPR015421">
    <property type="entry name" value="PyrdxlP-dep_Trfase_major"/>
</dbReference>
<dbReference type="PANTHER" id="PTHR43525:SF1">
    <property type="entry name" value="PROTEIN MALY"/>
    <property type="match status" value="1"/>
</dbReference>
<evidence type="ECO:0000256" key="2">
    <source>
        <dbReference type="ARBA" id="ARBA00012224"/>
    </source>
</evidence>
<dbReference type="InterPro" id="IPR015422">
    <property type="entry name" value="PyrdxlP-dep_Trfase_small"/>
</dbReference>
<dbReference type="RefSeq" id="WP_310145718.1">
    <property type="nucleotide sequence ID" value="NZ_JAVDTR010000022.1"/>
</dbReference>
<dbReference type="CDD" id="cd00609">
    <property type="entry name" value="AAT_like"/>
    <property type="match status" value="1"/>
</dbReference>
<name>A0AAP5HAQ4_PAEAM</name>